<dbReference type="InterPro" id="IPR050467">
    <property type="entry name" value="LRFN"/>
</dbReference>
<dbReference type="PANTHER" id="PTHR45842">
    <property type="entry name" value="SYNAPTIC ADHESION-LIKE MOLECULE SALM"/>
    <property type="match status" value="1"/>
</dbReference>
<sequence>MSLLSRGFGMSGWGLIWVLMLLALWRPGTACPEPCTCTGVRISCVDAERSIVAFPMLQSEAEMENITDIYIANQSSFTSINEKDLNLYRNLRNLTVTNTRLTYISRQAFQSNLKLQYLNLKENNLSYLSWRTFHHLNISYLLLEGNPLQCSCENVWLKQWRGEEAEELLCVEEGGKRRALSMLKLPNCVLPTVTLTPTKVTMKKGLNVTLMCNTSGTPTPSLNWNTCKLNSAYEQERSGQMSELKLLNVSSLDNGCKITCRSDNMVGESEASVHLDILFAPVISKLMDAISDHHWCIPFSVAGNPEPKLSWLLDDKPVEEGSFIHTMIHDYSEGEYHGCLQLDSPTHINNGKYTLLASNAHGEDSKAVSAHFMHEPWNDDTPLGPPEDKVAVYVVVGIAAITFTGFILMLVILKFGRNSKFGIKGLGIDSDVPDRFDFDSLALKSIRFRFSIRFSILDSILCEGGINVDKAPETTI</sequence>
<dbReference type="SUPFAM" id="SSF48726">
    <property type="entry name" value="Immunoglobulin"/>
    <property type="match status" value="2"/>
</dbReference>
<accession>A0A3N0YRR2</accession>
<dbReference type="OrthoDB" id="3256376at2759"/>
<dbReference type="GO" id="GO:0005886">
    <property type="term" value="C:plasma membrane"/>
    <property type="evidence" value="ECO:0007669"/>
    <property type="project" value="InterPro"/>
</dbReference>
<dbReference type="Pfam" id="PF07679">
    <property type="entry name" value="I-set"/>
    <property type="match status" value="2"/>
</dbReference>
<evidence type="ECO:0000256" key="3">
    <source>
        <dbReference type="ARBA" id="ARBA00023180"/>
    </source>
</evidence>
<organism evidence="7 8">
    <name type="scientific">Anabarilius grahami</name>
    <name type="common">Kanglang fish</name>
    <name type="synonym">Barilius grahami</name>
    <dbReference type="NCBI Taxonomy" id="495550"/>
    <lineage>
        <taxon>Eukaryota</taxon>
        <taxon>Metazoa</taxon>
        <taxon>Chordata</taxon>
        <taxon>Craniata</taxon>
        <taxon>Vertebrata</taxon>
        <taxon>Euteleostomi</taxon>
        <taxon>Actinopterygii</taxon>
        <taxon>Neopterygii</taxon>
        <taxon>Teleostei</taxon>
        <taxon>Ostariophysi</taxon>
        <taxon>Cypriniformes</taxon>
        <taxon>Xenocyprididae</taxon>
        <taxon>Xenocypridinae</taxon>
        <taxon>Xenocypridinae incertae sedis</taxon>
        <taxon>Anabarilius</taxon>
    </lineage>
</organism>
<evidence type="ECO:0000313" key="8">
    <source>
        <dbReference type="Proteomes" id="UP000281406"/>
    </source>
</evidence>
<dbReference type="FunFam" id="3.80.10.10:FF:000163">
    <property type="entry name" value="Tyrosine-protein kinase receptor"/>
    <property type="match status" value="1"/>
</dbReference>
<comment type="caution">
    <text evidence="7">The sequence shown here is derived from an EMBL/GenBank/DDBJ whole genome shotgun (WGS) entry which is preliminary data.</text>
</comment>
<evidence type="ECO:0000313" key="7">
    <source>
        <dbReference type="EMBL" id="ROL48864.1"/>
    </source>
</evidence>
<dbReference type="GO" id="GO:0007169">
    <property type="term" value="P:cell surface receptor protein tyrosine kinase signaling pathway"/>
    <property type="evidence" value="ECO:0007669"/>
    <property type="project" value="InterPro"/>
</dbReference>
<dbReference type="InterPro" id="IPR036179">
    <property type="entry name" value="Ig-like_dom_sf"/>
</dbReference>
<gene>
    <name evidence="7" type="ORF">DPX16_23217</name>
</gene>
<keyword evidence="1 5" id="KW-0732">Signal</keyword>
<dbReference type="InterPro" id="IPR020777">
    <property type="entry name" value="NTRK"/>
</dbReference>
<dbReference type="FunFam" id="2.60.40.10:FF:000239">
    <property type="entry name" value="BDNF/NT-3 growth factors receptor"/>
    <property type="match status" value="1"/>
</dbReference>
<dbReference type="InterPro" id="IPR013098">
    <property type="entry name" value="Ig_I-set"/>
</dbReference>
<reference evidence="7 8" key="1">
    <citation type="submission" date="2018-10" db="EMBL/GenBank/DDBJ databases">
        <title>Genome assembly for a Yunnan-Guizhou Plateau 3E fish, Anabarilius grahami (Regan), and its evolutionary and genetic applications.</title>
        <authorList>
            <person name="Jiang W."/>
        </authorList>
    </citation>
    <scope>NUCLEOTIDE SEQUENCE [LARGE SCALE GENOMIC DNA]</scope>
    <source>
        <strain evidence="7">AG-KIZ</strain>
        <tissue evidence="7">Muscle</tissue>
    </source>
</reference>
<dbReference type="InterPro" id="IPR013783">
    <property type="entry name" value="Ig-like_fold"/>
</dbReference>
<evidence type="ECO:0000259" key="6">
    <source>
        <dbReference type="PROSITE" id="PS50835"/>
    </source>
</evidence>
<dbReference type="SUPFAM" id="SSF52058">
    <property type="entry name" value="L domain-like"/>
    <property type="match status" value="1"/>
</dbReference>
<keyword evidence="2" id="KW-1015">Disulfide bond</keyword>
<dbReference type="PANTHER" id="PTHR45842:SF12">
    <property type="entry name" value="KEKKON 5, ISOFORM A"/>
    <property type="match status" value="1"/>
</dbReference>
<keyword evidence="4" id="KW-0472">Membrane</keyword>
<feature type="signal peptide" evidence="5">
    <location>
        <begin position="1"/>
        <end position="30"/>
    </location>
</feature>
<evidence type="ECO:0000256" key="5">
    <source>
        <dbReference type="SAM" id="SignalP"/>
    </source>
</evidence>
<dbReference type="GO" id="GO:0005524">
    <property type="term" value="F:ATP binding"/>
    <property type="evidence" value="ECO:0007669"/>
    <property type="project" value="InterPro"/>
</dbReference>
<protein>
    <submittedName>
        <fullName evidence="7">BDNF/NT-3 growth factors receptor</fullName>
    </submittedName>
</protein>
<feature type="chain" id="PRO_5018322603" evidence="5">
    <location>
        <begin position="31"/>
        <end position="476"/>
    </location>
</feature>
<keyword evidence="3" id="KW-0325">Glycoprotein</keyword>
<name>A0A3N0YRR2_ANAGA</name>
<dbReference type="Gene3D" id="2.60.40.10">
    <property type="entry name" value="Immunoglobulins"/>
    <property type="match status" value="2"/>
</dbReference>
<proteinExistence type="predicted"/>
<dbReference type="AlphaFoldDB" id="A0A3N0YRR2"/>
<keyword evidence="4" id="KW-0812">Transmembrane</keyword>
<evidence type="ECO:0000256" key="2">
    <source>
        <dbReference type="ARBA" id="ARBA00023157"/>
    </source>
</evidence>
<dbReference type="Gene3D" id="3.80.10.10">
    <property type="entry name" value="Ribonuclease Inhibitor"/>
    <property type="match status" value="1"/>
</dbReference>
<dbReference type="InterPro" id="IPR007110">
    <property type="entry name" value="Ig-like_dom"/>
</dbReference>
<evidence type="ECO:0000256" key="4">
    <source>
        <dbReference type="SAM" id="Phobius"/>
    </source>
</evidence>
<dbReference type="InterPro" id="IPR001611">
    <property type="entry name" value="Leu-rich_rpt"/>
</dbReference>
<keyword evidence="7" id="KW-0675">Receptor</keyword>
<feature type="domain" description="Ig-like" evidence="6">
    <location>
        <begin position="191"/>
        <end position="274"/>
    </location>
</feature>
<keyword evidence="8" id="KW-1185">Reference proteome</keyword>
<dbReference type="PRINTS" id="PR01939">
    <property type="entry name" value="NTKRECEPTOR"/>
</dbReference>
<keyword evidence="4" id="KW-1133">Transmembrane helix</keyword>
<dbReference type="Proteomes" id="UP000281406">
    <property type="component" value="Unassembled WGS sequence"/>
</dbReference>
<dbReference type="Pfam" id="PF13855">
    <property type="entry name" value="LRR_8"/>
    <property type="match status" value="1"/>
</dbReference>
<feature type="transmembrane region" description="Helical" evidence="4">
    <location>
        <begin position="390"/>
        <end position="413"/>
    </location>
</feature>
<dbReference type="GO" id="GO:0004714">
    <property type="term" value="F:transmembrane receptor protein tyrosine kinase activity"/>
    <property type="evidence" value="ECO:0007669"/>
    <property type="project" value="InterPro"/>
</dbReference>
<dbReference type="PROSITE" id="PS50835">
    <property type="entry name" value="IG_LIKE"/>
    <property type="match status" value="1"/>
</dbReference>
<dbReference type="InterPro" id="IPR032675">
    <property type="entry name" value="LRR_dom_sf"/>
</dbReference>
<dbReference type="EMBL" id="RJVU01028295">
    <property type="protein sequence ID" value="ROL48864.1"/>
    <property type="molecule type" value="Genomic_DNA"/>
</dbReference>
<evidence type="ECO:0000256" key="1">
    <source>
        <dbReference type="ARBA" id="ARBA00022729"/>
    </source>
</evidence>